<evidence type="ECO:0000256" key="2">
    <source>
        <dbReference type="RuleBase" id="RU003876"/>
    </source>
</evidence>
<dbReference type="Pfam" id="PF00956">
    <property type="entry name" value="NAP"/>
    <property type="match status" value="1"/>
</dbReference>
<comment type="similarity">
    <text evidence="1 2">Belongs to the nucleosome assembly protein (NAP) family.</text>
</comment>
<sequence length="404" mass="46311">MSEPIRNKRLDQAVAPTPQNTPANAAPISSRAQQPGVASIKEEDLDRATAASIFAQNPQLVSMIQGKLGSLVGRSSGYIESLPQDVRRRVAGLKGVQKEHSKLEAEFQEEVLQLEKKYFAKFTPLYEKRAKIVNGVEEPSEEEVQAGEQHDEDDEEEEEAEKPEEKSEDPAEKVKGIPEFWLSAMKNQVSLAEMITDRDEPALKSLVDIRMEYLDKPGFRLIFEFTENEYFTNKTITKTYYYQEENGYEGDFIYDHAEGDKIEWLPNKDLTVKVESKKQRNKNTKQTRVVKKTVPTESFFNFFSPPKAPTDDDEEIGEDIEERLELDYQLGEDIKEKLIPRAIDWFTGEALQFEQLDDYDEGEFEDEDDEEEDDLSDDRDEEDDSDEEGDGSKPKQEAAECKQS</sequence>
<dbReference type="FunFam" id="1.20.5.1500:FF:000001">
    <property type="entry name" value="Nucleosome assembly protein 1-like 1"/>
    <property type="match status" value="1"/>
</dbReference>
<dbReference type="GO" id="GO:0005634">
    <property type="term" value="C:nucleus"/>
    <property type="evidence" value="ECO:0007669"/>
    <property type="project" value="InterPro"/>
</dbReference>
<feature type="region of interest" description="Disordered" evidence="3">
    <location>
        <begin position="133"/>
        <end position="173"/>
    </location>
</feature>
<feature type="region of interest" description="Disordered" evidence="3">
    <location>
        <begin position="354"/>
        <end position="404"/>
    </location>
</feature>
<dbReference type="FunFam" id="3.30.1120.90:FF:000003">
    <property type="entry name" value="Nucleosome assembly protein"/>
    <property type="match status" value="1"/>
</dbReference>
<feature type="compositionally biased region" description="Acidic residues" evidence="3">
    <location>
        <begin position="138"/>
        <end position="162"/>
    </location>
</feature>
<dbReference type="GO" id="GO:0006334">
    <property type="term" value="P:nucleosome assembly"/>
    <property type="evidence" value="ECO:0007669"/>
    <property type="project" value="InterPro"/>
</dbReference>
<evidence type="ECO:0000313" key="4">
    <source>
        <dbReference type="EMBL" id="KAF2142898.1"/>
    </source>
</evidence>
<dbReference type="PANTHER" id="PTHR11875">
    <property type="entry name" value="TESTIS-SPECIFIC Y-ENCODED PROTEIN"/>
    <property type="match status" value="1"/>
</dbReference>
<feature type="compositionally biased region" description="Acidic residues" evidence="3">
    <location>
        <begin position="355"/>
        <end position="389"/>
    </location>
</feature>
<reference evidence="4" key="1">
    <citation type="journal article" date="2020" name="Stud. Mycol.">
        <title>101 Dothideomycetes genomes: a test case for predicting lifestyles and emergence of pathogens.</title>
        <authorList>
            <person name="Haridas S."/>
            <person name="Albert R."/>
            <person name="Binder M."/>
            <person name="Bloem J."/>
            <person name="Labutti K."/>
            <person name="Salamov A."/>
            <person name="Andreopoulos B."/>
            <person name="Baker S."/>
            <person name="Barry K."/>
            <person name="Bills G."/>
            <person name="Bluhm B."/>
            <person name="Cannon C."/>
            <person name="Castanera R."/>
            <person name="Culley D."/>
            <person name="Daum C."/>
            <person name="Ezra D."/>
            <person name="Gonzalez J."/>
            <person name="Henrissat B."/>
            <person name="Kuo A."/>
            <person name="Liang C."/>
            <person name="Lipzen A."/>
            <person name="Lutzoni F."/>
            <person name="Magnuson J."/>
            <person name="Mondo S."/>
            <person name="Nolan M."/>
            <person name="Ohm R."/>
            <person name="Pangilinan J."/>
            <person name="Park H.-J."/>
            <person name="Ramirez L."/>
            <person name="Alfaro M."/>
            <person name="Sun H."/>
            <person name="Tritt A."/>
            <person name="Yoshinaga Y."/>
            <person name="Zwiers L.-H."/>
            <person name="Turgeon B."/>
            <person name="Goodwin S."/>
            <person name="Spatafora J."/>
            <person name="Crous P."/>
            <person name="Grigoriev I."/>
        </authorList>
    </citation>
    <scope>NUCLEOTIDE SEQUENCE</scope>
    <source>
        <strain evidence="4">CBS 121167</strain>
    </source>
</reference>
<dbReference type="SUPFAM" id="SSF143113">
    <property type="entry name" value="NAP-like"/>
    <property type="match status" value="1"/>
</dbReference>
<dbReference type="GeneID" id="54300601"/>
<dbReference type="InterPro" id="IPR037231">
    <property type="entry name" value="NAP-like_sf"/>
</dbReference>
<dbReference type="Gene3D" id="3.30.1120.90">
    <property type="entry name" value="Nucleosome assembly protein"/>
    <property type="match status" value="1"/>
</dbReference>
<proteinExistence type="inferred from homology"/>
<dbReference type="EMBL" id="ML995483">
    <property type="protein sequence ID" value="KAF2142898.1"/>
    <property type="molecule type" value="Genomic_DNA"/>
</dbReference>
<keyword evidence="5" id="KW-1185">Reference proteome</keyword>
<evidence type="ECO:0000313" key="5">
    <source>
        <dbReference type="Proteomes" id="UP000799438"/>
    </source>
</evidence>
<feature type="compositionally biased region" description="Basic and acidic residues" evidence="3">
    <location>
        <begin position="1"/>
        <end position="11"/>
    </location>
</feature>
<protein>
    <recommendedName>
        <fullName evidence="6">Nucleosome assembly protein</fullName>
    </recommendedName>
</protein>
<evidence type="ECO:0000256" key="1">
    <source>
        <dbReference type="ARBA" id="ARBA00009947"/>
    </source>
</evidence>
<feature type="region of interest" description="Disordered" evidence="3">
    <location>
        <begin position="1"/>
        <end position="42"/>
    </location>
</feature>
<name>A0A6A6BH18_9PEZI</name>
<dbReference type="AlphaFoldDB" id="A0A6A6BH18"/>
<evidence type="ECO:0000256" key="3">
    <source>
        <dbReference type="SAM" id="MobiDB-lite"/>
    </source>
</evidence>
<organism evidence="4 5">
    <name type="scientific">Aplosporella prunicola CBS 121167</name>
    <dbReference type="NCBI Taxonomy" id="1176127"/>
    <lineage>
        <taxon>Eukaryota</taxon>
        <taxon>Fungi</taxon>
        <taxon>Dikarya</taxon>
        <taxon>Ascomycota</taxon>
        <taxon>Pezizomycotina</taxon>
        <taxon>Dothideomycetes</taxon>
        <taxon>Dothideomycetes incertae sedis</taxon>
        <taxon>Botryosphaeriales</taxon>
        <taxon>Aplosporellaceae</taxon>
        <taxon>Aplosporella</taxon>
    </lineage>
</organism>
<dbReference type="RefSeq" id="XP_033398610.1">
    <property type="nucleotide sequence ID" value="XM_033543104.1"/>
</dbReference>
<dbReference type="Gene3D" id="1.20.5.1500">
    <property type="match status" value="1"/>
</dbReference>
<dbReference type="OrthoDB" id="27325at2759"/>
<gene>
    <name evidence="4" type="ORF">K452DRAFT_307801</name>
</gene>
<feature type="compositionally biased region" description="Basic and acidic residues" evidence="3">
    <location>
        <begin position="390"/>
        <end position="404"/>
    </location>
</feature>
<dbReference type="InterPro" id="IPR002164">
    <property type="entry name" value="NAP_family"/>
</dbReference>
<feature type="compositionally biased region" description="Low complexity" evidence="3">
    <location>
        <begin position="12"/>
        <end position="27"/>
    </location>
</feature>
<evidence type="ECO:0008006" key="6">
    <source>
        <dbReference type="Google" id="ProtNLM"/>
    </source>
</evidence>
<accession>A0A6A6BH18</accession>
<dbReference type="Proteomes" id="UP000799438">
    <property type="component" value="Unassembled WGS sequence"/>
</dbReference>
<feature type="compositionally biased region" description="Basic and acidic residues" evidence="3">
    <location>
        <begin position="163"/>
        <end position="173"/>
    </location>
</feature>